<keyword evidence="1" id="KW-0732">Signal</keyword>
<feature type="domain" description="IPT/TIG" evidence="2">
    <location>
        <begin position="3683"/>
        <end position="3779"/>
    </location>
</feature>
<dbReference type="Pfam" id="PF01833">
    <property type="entry name" value="TIG"/>
    <property type="match status" value="19"/>
</dbReference>
<dbReference type="InterPro" id="IPR031148">
    <property type="entry name" value="Plexin"/>
</dbReference>
<keyword evidence="4" id="KW-1185">Reference proteome</keyword>
<feature type="domain" description="IPT/TIG" evidence="2">
    <location>
        <begin position="1899"/>
        <end position="2085"/>
    </location>
</feature>
<dbReference type="Proteomes" id="UP001230188">
    <property type="component" value="Unassembled WGS sequence"/>
</dbReference>
<dbReference type="PANTHER" id="PTHR22625">
    <property type="entry name" value="PLEXIN"/>
    <property type="match status" value="1"/>
</dbReference>
<sequence>MRRLALIVVARLLAARAAEIVASDIKVVSPRTTLNATVGVWPVLHEVRPAWSPTAGGHFVSVRCRDCDECDFAGVRVPVVGGECEAPAASAGAVELKVYRGNLSSGAVPFYFRDAEALEVEPLFGRPEGGDRVRIHGAWTGRWQCDFGGTVVDATASTCVSPASKKKKTILALVLDGIRISKTFEFEYVQLPTVEIAEVFPRAVVLRGHGFTPETTCGSKGTAFFVSHRILACDDAVEVTNDGTHFVAAATLRTGPALHLLSATPRRAPTTGSGAPVIVQLSSPLEDDDGSSSSSRYRCVFGAVGASNATVLPPGDRLRCEPPAAPGAVFAPLSVARLVGRVVVATSTPLAFYYHRPPRPVAINPRSAPVGKTTTRVHLEMASPLALCSSSSSTDLLHCVSPATNQTAPFACADDWAGGYCDLPSPKTPMVAPIGVVVASASAVDATVDFEWRPALLELSAYPATGPRDGGTIVRLRGGRSDDADCIFGDEVRAPARPTGRPGEVSCVSPKGEGNVALRLESTTTISFAYYAQPAVSSVSPRSGSLRGGTQITLRGEAFRNVTALRCGFFGDEEHFQISTPATFVDDSTLRCETPAAPAPGPACVDVTLNGVDFGHHSCVTFTFRRDPVVRGIHPTRANDQNLQITLTGSDFPRDDDLACVIYELIDEPRPSPKLSSFLDDDDNNNCAAYHYHLATNKYYYGPSDLQERLFRRTTTRAADDYEYFETVSSTLRTITTTNYCPNHVNANINTNAQAVNDELRTTYSRIPAYPTYDPAAAQTSLGTLFSGDNASHLLLETTDPFEGNNEWTNAACHVCELGQTDHSPRIGWAPDGFPVYGPRGPAGARMQSCRLSSKRRPCLDECAGYYAELPAVDDFKYRYYYTLGDYHAAAAAAAANDFLEQYYPPPCFKGCVPSSIRDSVSFVPTCTTQEKVVPSSTKTRIRTKAKWVSSSSAKCEMPAFSSTNFSRNTVAVSLVDADGRDFPSSGATFTYLPALRVADLAPSRGPPAGGTRIVLLGVALENDEISPRCVFGGVSSWAAVVKVDSVSCVAPPAITHPSRVDNISVVVTKDDIVVAVGGEFSYYLEEPRIDEVRPVLIANGQQLTVLGSGFVTNGEAACVLDGSQLVAARVMDSTVLSCMMPPLERGELLRRRIEVSFNGGVDSSASGVLVTHVRSLSTSYHRAATDPIQQLEGSLSSISPSNGPRHGGTTVNVVLVEPANRSSSSATCKFGSRAASALITAPTLLECQSPGVDTTGRAAFSAIVDNRHYRSDLYFDYREPMVVEAIEPTSGPIDGGTVVAVLGHGFESGLACSFDDVVSIATFVSTALVRVRAQQRGEVSSASASSPRFKFRRPLTLERLIPSSGSEDGGFAVSARGANFPRDEVWCDIDGKMQQAIWINPTHVTCFVMGPLRLDNDKISIRLAIDGQHFSAALPFAIYPAESIFSVRPARGTRRGGARVVISGTGFLQGASCKFGDIVVGAAVTNSTHLECTAPPLPPNAVNKRVALAVSNNGLFVDHGGALTLFTYADVVVSGAHPRRGSVGTSIAITGAGFSLVRTATCRFGGRSVAALLRKDSELVCETPVGNRTAGHRVPVDVVLDGQICDTFEFSYRNAIELTGLHPHSGPERGGTTVLVETIATLDDEDDDDDDSTPVRYECVFGGDAPCPATLLDDKRTLKCQTQAAAPGIVRLRLREVGGSTHHSSNFLNFEFVDSIASRLSLVPSSGPVRGGTEVLIHSVASLQQQQLTQVFQQGLVFCRFGDNSDAIAAKEGALIRCRSPPQREGSVPVSLVGYSGIIQCEVENFTYVLEPVVAKITPASGPVAGGTVVTVVGSNFGSSLACTFGDIPAVKVRVVSSSIIECETSPASTGRVDVGFLLNGAALSTASVANFFTYYPTPEVNDIHPVSGPERGGTRIVVRGRHFDQNIACDAEGLETATKWVSSSKVECLVSSVKHGTGIIRNTQLQLCGPGNGEACVPGGTFRVDAAEAVDTVEPPRGVAGTRVVVRGRNFKNTTSLRCSFRDVVATKEGGHDVVIVVVPTFVSTHQVICQIPADAEESSEVTVAVANNGLDFSSSIARLRVVSSPPEVLSVAPRSGPIVGGVRVIVSLREHQVVDFACRFGATAVRAIRVVENSVVCVTPAAEHPGRVPFDLTLNAIDFHSAGVFAYYAPAVIEAVSPPFVYADEESVLAIMGSGFQLFEEEDIVCRFGSVTSPAVAFSSGSVQCTVPRLSFLGAVVVAVSNNRTRSTTNDVSVDVVAAVATVSLSPATGPLSGGTVVFVTVNNNLRRDLPAEIICQFGEAAVDAMVVRPTVVRCVSPPSALATRVRVRVGYGRVPQAAASSALFEYSAAFVMALAAISPISGPILGGTRLEVIGHGLTATNATLHCVLEDVSVPARLLSPNRATCTMPPRNVPGSVPIVLTMRSATGAFEHSGVLNFEYRAPARIRWLRPNAGPESGGTLVTIFGDNVGADEAWCRFGEQTPRRATVITTKLIRCVAPPSVVGTGLGVAVSTNGVDYVVAGAEQHQLFSYYAAPMIHEISPTSGPVEGGTLITLSGIGFFPVGRRRDVRCCFGVGDSTLSYVAPTNSDPMHINLLTCIVPSLTDTTRLPATELLVGVSLNAGADCSPLIPFHLERNGRIPIPSSLYPSVGAAGTILEINGEGFNAGLPLECRFVSSKDNKNVVVSSFNVTETSALCVVPTLPEEGAIVVALGRSSSDDDARPVPGFFWYRILPRPLAISPASILETGGVEVIVHGDGFAQTPQLACRFLTGADAQMMMTIAATYESPQSIRCLAPPARPGHACVEVSTNGVDFTSECVVGVNYAPVPVALTATPRYITRGAEDAVIVRGLNYSDVICDFAGVRRAGRALREGVLECTSPSTLLDNDDKDADSLLPLRLLHAGDETTIIADGLSIWYLKTPLAALRLSPAQGSAGNVVAITGTGFDARRAPRCRFGFDGHSTTVPARFVRDDNVECPVPPPRAATATVEVVQSVSSGYDRFEISSRNGLVFAYRAAPKITLVRPAFGSVEGGTRVTIIGEGWTTTDVVSCRFGTANATRALEVLHNSAVCVSPPGQRLGRVNLAVFADDTLDAAAAAAAADVGTAVYEYEPLPSVTAIHPSAGPTSGGTLLTVFLDGASRNATLEATYCRFGIPRMEETTTTTVLAAATGQGVVQCVAPLWADNAIVDVRISVNGGADWSAETTTFEYVREPKVARVDPEALSANETALLLIEGDDHNNMARVTACRLDDDGGRTGVAAFEIDGTLSCAVSCDGLVKGPVDVQLSIDGQQFVSTGRAVRCLNVPTLSSIEPQSGPTLGGTVVTIRGSFDIADAFRPACRFGTTTDFVDGVLVVEEDNAIACVAPPSRLSVGSVVLAVAADSTTSIAAAITTFSYYSPERLLVLEPAVASVDSSRGLPIRIVAADDLGSSARNNLQCVFDQERRVEAFWVDNNVIRCVVPADVRETPGSVSVRVSSNGQDLSRDALTLNLKEVPTLEAVVPVAGPANGGTHLTLYGTGFEPELLLECSFFSFDGQATTRKAHTPATWVSSRQATCVTPPATSRQVAATLEIVSAGGVLRSEGINFYFVRALSIARLEPASGPVAGGTIVRVSTLEEIANAVALSCSFGGISVPATVEGLAAVECRVPRAEYPGAVAVTLRLDGADLTVSSTLFSYHAESSLIVNPSSGPAVGGTRVVLRGPATTFSEPTSSSRCKFGDEQHIVDNVIGIVDGELAVACLTPALADVSTVVGPEVIVSVSLVDDDGVDLLKPASFAYYSQLLPSAVGTPCGVDELLPRSGPVAGGTHVFLTGQGIAGASVRCQFGISATPSYATQVDTNTVRCRAPAARSAGLSPIFVAVGGGNATNFFCDTGLSFEYVPEPVVERVEPSQTSIPGVILNIRGEGFEKSTALTCRIGHAQSPALWRSSTRLECALPSSAATQGKYDVSVANNGIDFGGVTGTVEVKPTQALNNVTLEPSLGPRFGGTRVRVAGSGGEFDEKRFLCVFDGRRATVLVRDNMCTTPSTETIGFVSVGVAHAYGSIVALAADKPLANPRDRYALVALARRPFYFHAPLHVVDVSPSSGPVNGGTRVALRLAQPLSQLWQAGARFMCRFGSAEDVPAVGDHASVLACVSPPMLPLSGGTAVSIALSANGGIDFDDVVRFTTYRPPTILAASPVRLPAEGNVQVAIFGTGFSVLQLAPQHDWACRFGTARGVLLDVIDDEHLTCLAPAHDPGFATVGVSVNGGADWSTTLTSAAVYYASPESVVYDLVPRVIPREMTSRIVARGRFVKSSGWIAVLTSSRILAAVDFWRTR</sequence>
<feature type="chain" id="PRO_5042130306" description="IPT/TIG domain-containing protein" evidence="1">
    <location>
        <begin position="18"/>
        <end position="4317"/>
    </location>
</feature>
<feature type="domain" description="IPT/TIG" evidence="2">
    <location>
        <begin position="1193"/>
        <end position="1279"/>
    </location>
</feature>
<feature type="domain" description="IPT/TIG" evidence="2">
    <location>
        <begin position="4171"/>
        <end position="4261"/>
    </location>
</feature>
<feature type="domain" description="IPT/TIG" evidence="2">
    <location>
        <begin position="2266"/>
        <end position="2351"/>
    </location>
</feature>
<dbReference type="Gene3D" id="2.60.40.10">
    <property type="entry name" value="Immunoglobulins"/>
    <property type="match status" value="33"/>
</dbReference>
<feature type="signal peptide" evidence="1">
    <location>
        <begin position="1"/>
        <end position="17"/>
    </location>
</feature>
<comment type="caution">
    <text evidence="3">The sequence shown here is derived from an EMBL/GenBank/DDBJ whole genome shotgun (WGS) entry which is preliminary data.</text>
</comment>
<feature type="domain" description="IPT/TIG" evidence="2">
    <location>
        <begin position="1721"/>
        <end position="1810"/>
    </location>
</feature>
<evidence type="ECO:0000256" key="1">
    <source>
        <dbReference type="SAM" id="SignalP"/>
    </source>
</evidence>
<feature type="domain" description="IPT/TIG" evidence="2">
    <location>
        <begin position="2736"/>
        <end position="2830"/>
    </location>
</feature>
<feature type="domain" description="IPT/TIG" evidence="2">
    <location>
        <begin position="995"/>
        <end position="1084"/>
    </location>
</feature>
<feature type="domain" description="IPT/TIG" evidence="2">
    <location>
        <begin position="3019"/>
        <end position="3113"/>
    </location>
</feature>
<feature type="domain" description="IPT/TIG" evidence="2">
    <location>
        <begin position="3306"/>
        <end position="3398"/>
    </location>
</feature>
<dbReference type="CDD" id="cd00102">
    <property type="entry name" value="IPT"/>
    <property type="match status" value="16"/>
</dbReference>
<feature type="domain" description="IPT/TIG" evidence="2">
    <location>
        <begin position="3115"/>
        <end position="3212"/>
    </location>
</feature>
<feature type="domain" description="IPT/TIG" evidence="2">
    <location>
        <begin position="2924"/>
        <end position="3017"/>
    </location>
</feature>
<dbReference type="InterPro" id="IPR014756">
    <property type="entry name" value="Ig_E-set"/>
</dbReference>
<feature type="domain" description="IPT/TIG" evidence="2">
    <location>
        <begin position="2446"/>
        <end position="2535"/>
    </location>
</feature>
<reference evidence="3" key="1">
    <citation type="submission" date="2023-01" db="EMBL/GenBank/DDBJ databases">
        <title>Metagenome sequencing of chrysophaentin producing Chrysophaeum taylorii.</title>
        <authorList>
            <person name="Davison J."/>
            <person name="Bewley C."/>
        </authorList>
    </citation>
    <scope>NUCLEOTIDE SEQUENCE</scope>
    <source>
        <strain evidence="3">NIES-1699</strain>
    </source>
</reference>
<accession>A0AAD7UQI2</accession>
<feature type="domain" description="IPT/TIG" evidence="2">
    <location>
        <begin position="2088"/>
        <end position="2171"/>
    </location>
</feature>
<evidence type="ECO:0000313" key="3">
    <source>
        <dbReference type="EMBL" id="KAJ8614126.1"/>
    </source>
</evidence>
<feature type="domain" description="IPT/TIG" evidence="2">
    <location>
        <begin position="1812"/>
        <end position="1897"/>
    </location>
</feature>
<feature type="domain" description="IPT/TIG" evidence="2">
    <location>
        <begin position="533"/>
        <end position="625"/>
    </location>
</feature>
<protein>
    <recommendedName>
        <fullName evidence="2">IPT/TIG domain-containing protein</fullName>
    </recommendedName>
</protein>
<organism evidence="3 4">
    <name type="scientific">Chrysophaeum taylorii</name>
    <dbReference type="NCBI Taxonomy" id="2483200"/>
    <lineage>
        <taxon>Eukaryota</taxon>
        <taxon>Sar</taxon>
        <taxon>Stramenopiles</taxon>
        <taxon>Ochrophyta</taxon>
        <taxon>Pelagophyceae</taxon>
        <taxon>Pelagomonadales</taxon>
        <taxon>Pelagomonadaceae</taxon>
        <taxon>Chrysophaeum</taxon>
    </lineage>
</organism>
<dbReference type="InterPro" id="IPR013783">
    <property type="entry name" value="Ig-like_fold"/>
</dbReference>
<feature type="domain" description="IPT/TIG" evidence="2">
    <location>
        <begin position="3882"/>
        <end position="3964"/>
    </location>
</feature>
<feature type="domain" description="IPT/TIG" evidence="2">
    <location>
        <begin position="2355"/>
        <end position="2444"/>
    </location>
</feature>
<gene>
    <name evidence="3" type="ORF">CTAYLR_004628</name>
</gene>
<feature type="domain" description="IPT/TIG" evidence="2">
    <location>
        <begin position="1281"/>
        <end position="1353"/>
    </location>
</feature>
<feature type="domain" description="IPT/TIG" evidence="2">
    <location>
        <begin position="1616"/>
        <end position="1714"/>
    </location>
</feature>
<dbReference type="SUPFAM" id="SSF81296">
    <property type="entry name" value="E set domains"/>
    <property type="match status" value="26"/>
</dbReference>
<evidence type="ECO:0000259" key="2">
    <source>
        <dbReference type="SMART" id="SM00429"/>
    </source>
</evidence>
<feature type="domain" description="IPT/TIG" evidence="2">
    <location>
        <begin position="455"/>
        <end position="531"/>
    </location>
</feature>
<dbReference type="PANTHER" id="PTHR22625:SF70">
    <property type="entry name" value="PLEXIN A, ISOFORM A"/>
    <property type="match status" value="1"/>
</dbReference>
<dbReference type="EMBL" id="JAQMWT010000011">
    <property type="protein sequence ID" value="KAJ8614126.1"/>
    <property type="molecule type" value="Genomic_DNA"/>
</dbReference>
<dbReference type="CDD" id="cd00603">
    <property type="entry name" value="IPT_PCSR"/>
    <property type="match status" value="3"/>
</dbReference>
<proteinExistence type="predicted"/>
<feature type="domain" description="IPT/TIG" evidence="2">
    <location>
        <begin position="3790"/>
        <end position="3880"/>
    </location>
</feature>
<dbReference type="SMART" id="SM00429">
    <property type="entry name" value="IPT"/>
    <property type="match status" value="29"/>
</dbReference>
<feature type="domain" description="IPT/TIG" evidence="2">
    <location>
        <begin position="3495"/>
        <end position="3590"/>
    </location>
</feature>
<evidence type="ECO:0000313" key="4">
    <source>
        <dbReference type="Proteomes" id="UP001230188"/>
    </source>
</evidence>
<feature type="domain" description="IPT/TIG" evidence="2">
    <location>
        <begin position="1531"/>
        <end position="1614"/>
    </location>
</feature>
<feature type="domain" description="IPT/TIG" evidence="2">
    <location>
        <begin position="2537"/>
        <end position="2638"/>
    </location>
</feature>
<feature type="domain" description="IPT/TIG" evidence="2">
    <location>
        <begin position="4075"/>
        <end position="4169"/>
    </location>
</feature>
<feature type="domain" description="IPT/TIG" evidence="2">
    <location>
        <begin position="1442"/>
        <end position="1530"/>
    </location>
</feature>
<feature type="domain" description="IPT/TIG" evidence="2">
    <location>
        <begin position="2643"/>
        <end position="2734"/>
    </location>
</feature>
<name>A0AAD7UQI2_9STRA</name>
<dbReference type="GO" id="GO:0017154">
    <property type="term" value="F:semaphorin receptor activity"/>
    <property type="evidence" value="ECO:0007669"/>
    <property type="project" value="InterPro"/>
</dbReference>
<dbReference type="InterPro" id="IPR002909">
    <property type="entry name" value="IPT_dom"/>
</dbReference>
<feature type="domain" description="IPT/TIG" evidence="2">
    <location>
        <begin position="3592"/>
        <end position="3678"/>
    </location>
</feature>